<dbReference type="Pfam" id="PF00732">
    <property type="entry name" value="GMC_oxred_N"/>
    <property type="match status" value="1"/>
</dbReference>
<dbReference type="PANTHER" id="PTHR46056:SF12">
    <property type="entry name" value="LONG-CHAIN-ALCOHOL OXIDASE"/>
    <property type="match status" value="1"/>
</dbReference>
<keyword evidence="11" id="KW-0472">Membrane</keyword>
<gene>
    <name evidence="16" type="ORF">INT45_005191</name>
</gene>
<dbReference type="EC" id="1.1.3.20" evidence="5"/>
<dbReference type="OrthoDB" id="269227at2759"/>
<evidence type="ECO:0000313" key="16">
    <source>
        <dbReference type="EMBL" id="KAG2221617.1"/>
    </source>
</evidence>
<evidence type="ECO:0000256" key="10">
    <source>
        <dbReference type="ARBA" id="ARBA00023002"/>
    </source>
</evidence>
<name>A0A8H7VJW9_9FUNG</name>
<dbReference type="PIRSF" id="PIRSF028937">
    <property type="entry name" value="Lg_Ch_AO"/>
    <property type="match status" value="1"/>
</dbReference>
<comment type="similarity">
    <text evidence="4">Belongs to the GMC oxidoreductase family.</text>
</comment>
<dbReference type="Proteomes" id="UP000646827">
    <property type="component" value="Unassembled WGS sequence"/>
</dbReference>
<feature type="active site" description="Proton acceptor" evidence="12">
    <location>
        <position position="646"/>
    </location>
</feature>
<evidence type="ECO:0000313" key="17">
    <source>
        <dbReference type="Proteomes" id="UP000646827"/>
    </source>
</evidence>
<evidence type="ECO:0000256" key="12">
    <source>
        <dbReference type="PIRSR" id="PIRSR028937-1"/>
    </source>
</evidence>
<comment type="catalytic activity">
    <reaction evidence="1">
        <text>a long-chain primary fatty alcohol + O2 = a long-chain fatty aldehyde + H2O2</text>
        <dbReference type="Rhea" id="RHEA:22756"/>
        <dbReference type="ChEBI" id="CHEBI:15379"/>
        <dbReference type="ChEBI" id="CHEBI:16240"/>
        <dbReference type="ChEBI" id="CHEBI:17176"/>
        <dbReference type="ChEBI" id="CHEBI:77396"/>
        <dbReference type="EC" id="1.1.3.20"/>
    </reaction>
</comment>
<feature type="domain" description="FAD-dependent oxidoreductase 2 FAD-binding" evidence="14">
    <location>
        <begin position="206"/>
        <end position="238"/>
    </location>
</feature>
<dbReference type="GO" id="GO:0016020">
    <property type="term" value="C:membrane"/>
    <property type="evidence" value="ECO:0007669"/>
    <property type="project" value="UniProtKB-SubCell"/>
</dbReference>
<accession>A0A8H7VJW9</accession>
<evidence type="ECO:0000256" key="11">
    <source>
        <dbReference type="ARBA" id="ARBA00023136"/>
    </source>
</evidence>
<keyword evidence="17" id="KW-1185">Reference proteome</keyword>
<feature type="domain" description="Glucose-methanol-choline oxidoreductase N-terminal" evidence="13">
    <location>
        <begin position="253"/>
        <end position="469"/>
    </location>
</feature>
<dbReference type="InterPro" id="IPR036188">
    <property type="entry name" value="FAD/NAD-bd_sf"/>
</dbReference>
<evidence type="ECO:0000256" key="9">
    <source>
        <dbReference type="ARBA" id="ARBA00022989"/>
    </source>
</evidence>
<evidence type="ECO:0000256" key="8">
    <source>
        <dbReference type="ARBA" id="ARBA00022827"/>
    </source>
</evidence>
<comment type="subcellular location">
    <subcellularLocation>
        <location evidence="3">Membrane</location>
    </subcellularLocation>
</comment>
<evidence type="ECO:0000256" key="4">
    <source>
        <dbReference type="ARBA" id="ARBA00010790"/>
    </source>
</evidence>
<feature type="non-terminal residue" evidence="16">
    <location>
        <position position="1"/>
    </location>
</feature>
<sequence length="723" mass="79768">MTSTTSSSLILTKDQLDTLVSLVDTIIGELSPDITAAYTAKTTRRQNKITLSPDQAPFSDAQSISDYLRLAGGSNHRNELMDVIARAPIKGQRMIRLLLNILSTRAGTFALTGHTQSFKDLPRHQREAAFLKWKDSSFASLVAMYKAIVGLSITAVYRNPTCKVHAAVGYPVYDPIRTKEGYEPPSPRKDPYIMSTVEQVENKHFDVIIIGTGAGGGVCAAELAKSGHSVLLIEKSKYLHESEMQLQEREAYSALYEQSGAVRTEDGGVVMVAGSCFGGGTTVNYSVSLKLPYTVREEWAKKHGLPHFISPKVFSDDLDRVYERIGASTEGIKHNRPNQVMINGCRNLGYNVFDIPQNTSGKSHDCSWCYCGCSDGIKNGTMNTWLRDAEQHGAQFLDRTKVLRVLINRKDRQATGVECVVDHGENKRKMIRIYAKRVISSAGSLHTPGVLRRSGLVNSNIGRNLRLHPGSIIFGFFDEPVDMHMGSIITTGSEFNGDLRKDGYGLILEIPTISPSFIGALLPWRGTLKHKELMLRYRFASPLVPLLREYDTSGTVDYDENGDVVINYDLTTNDRKKLVGGLTRTCMIMCAAGAREIHTGQLGIEPFVFHENEEIRPDHPRFQKWIKQVEDFGLPTKGNITLVSAHQLGTCRMGNSPAHSATQPTGETWEVKNLYVADASLFPTASGVNPMVTTEAIAIHVAANVIESLKKEPSVTMTSEEAK</sequence>
<keyword evidence="6" id="KW-0285">Flavoprotein</keyword>
<evidence type="ECO:0000256" key="2">
    <source>
        <dbReference type="ARBA" id="ARBA00003842"/>
    </source>
</evidence>
<protein>
    <recommendedName>
        <fullName evidence="5">long-chain-alcohol oxidase</fullName>
        <ecNumber evidence="5">1.1.3.20</ecNumber>
    </recommendedName>
</protein>
<dbReference type="EMBL" id="JAEPRB010000104">
    <property type="protein sequence ID" value="KAG2221617.1"/>
    <property type="molecule type" value="Genomic_DNA"/>
</dbReference>
<evidence type="ECO:0000256" key="5">
    <source>
        <dbReference type="ARBA" id="ARBA00013125"/>
    </source>
</evidence>
<dbReference type="InterPro" id="IPR000172">
    <property type="entry name" value="GMC_OxRdtase_N"/>
</dbReference>
<evidence type="ECO:0000256" key="1">
    <source>
        <dbReference type="ARBA" id="ARBA00000920"/>
    </source>
</evidence>
<evidence type="ECO:0000256" key="7">
    <source>
        <dbReference type="ARBA" id="ARBA00022692"/>
    </source>
</evidence>
<comment type="function">
    <text evidence="2">Long-chain fatty alcohol oxidase involved in the omega-oxidation pathway of lipid degradation.</text>
</comment>
<dbReference type="GO" id="GO:0046577">
    <property type="term" value="F:long-chain-alcohol oxidase activity"/>
    <property type="evidence" value="ECO:0007669"/>
    <property type="project" value="UniProtKB-EC"/>
</dbReference>
<dbReference type="InterPro" id="IPR003953">
    <property type="entry name" value="FAD-dep_OxRdtase_2_FAD-bd"/>
</dbReference>
<dbReference type="InterPro" id="IPR007867">
    <property type="entry name" value="GMC_OxRtase_C"/>
</dbReference>
<dbReference type="AlphaFoldDB" id="A0A8H7VJW9"/>
<comment type="caution">
    <text evidence="16">The sequence shown here is derived from an EMBL/GenBank/DDBJ whole genome shotgun (WGS) entry which is preliminary data.</text>
</comment>
<dbReference type="InterPro" id="IPR012400">
    <property type="entry name" value="Long_Oxdase"/>
</dbReference>
<reference evidence="16 17" key="1">
    <citation type="submission" date="2020-12" db="EMBL/GenBank/DDBJ databases">
        <title>Metabolic potential, ecology and presence of endohyphal bacteria is reflected in genomic diversity of Mucoromycotina.</title>
        <authorList>
            <person name="Muszewska A."/>
            <person name="Okrasinska A."/>
            <person name="Steczkiewicz K."/>
            <person name="Drgas O."/>
            <person name="Orlowska M."/>
            <person name="Perlinska-Lenart U."/>
            <person name="Aleksandrzak-Piekarczyk T."/>
            <person name="Szatraj K."/>
            <person name="Zielenkiewicz U."/>
            <person name="Pilsyk S."/>
            <person name="Malc E."/>
            <person name="Mieczkowski P."/>
            <person name="Kruszewska J.S."/>
            <person name="Biernat P."/>
            <person name="Pawlowska J."/>
        </authorList>
    </citation>
    <scope>NUCLEOTIDE SEQUENCE [LARGE SCALE GENOMIC DNA]</scope>
    <source>
        <strain evidence="16 17">CBS 142.35</strain>
    </source>
</reference>
<dbReference type="GO" id="GO:0050660">
    <property type="term" value="F:flavin adenine dinucleotide binding"/>
    <property type="evidence" value="ECO:0007669"/>
    <property type="project" value="InterPro"/>
</dbReference>
<dbReference type="Pfam" id="PF00890">
    <property type="entry name" value="FAD_binding_2"/>
    <property type="match status" value="1"/>
</dbReference>
<evidence type="ECO:0000259" key="14">
    <source>
        <dbReference type="Pfam" id="PF00890"/>
    </source>
</evidence>
<evidence type="ECO:0000259" key="15">
    <source>
        <dbReference type="Pfam" id="PF05199"/>
    </source>
</evidence>
<evidence type="ECO:0000256" key="6">
    <source>
        <dbReference type="ARBA" id="ARBA00022630"/>
    </source>
</evidence>
<evidence type="ECO:0000259" key="13">
    <source>
        <dbReference type="Pfam" id="PF00732"/>
    </source>
</evidence>
<dbReference type="Gene3D" id="3.50.50.60">
    <property type="entry name" value="FAD/NAD(P)-binding domain"/>
    <property type="match status" value="2"/>
</dbReference>
<dbReference type="SUPFAM" id="SSF51905">
    <property type="entry name" value="FAD/NAD(P)-binding domain"/>
    <property type="match status" value="1"/>
</dbReference>
<organism evidence="16 17">
    <name type="scientific">Circinella minor</name>
    <dbReference type="NCBI Taxonomy" id="1195481"/>
    <lineage>
        <taxon>Eukaryota</taxon>
        <taxon>Fungi</taxon>
        <taxon>Fungi incertae sedis</taxon>
        <taxon>Mucoromycota</taxon>
        <taxon>Mucoromycotina</taxon>
        <taxon>Mucoromycetes</taxon>
        <taxon>Mucorales</taxon>
        <taxon>Lichtheimiaceae</taxon>
        <taxon>Circinella</taxon>
    </lineage>
</organism>
<keyword evidence="10" id="KW-0560">Oxidoreductase</keyword>
<feature type="domain" description="Glucose-methanol-choline oxidoreductase C-terminal" evidence="15">
    <location>
        <begin position="559"/>
        <end position="698"/>
    </location>
</feature>
<keyword evidence="9" id="KW-1133">Transmembrane helix</keyword>
<dbReference type="PANTHER" id="PTHR46056">
    <property type="entry name" value="LONG-CHAIN-ALCOHOL OXIDASE"/>
    <property type="match status" value="1"/>
</dbReference>
<keyword evidence="8" id="KW-0274">FAD</keyword>
<proteinExistence type="inferred from homology"/>
<evidence type="ECO:0000256" key="3">
    <source>
        <dbReference type="ARBA" id="ARBA00004370"/>
    </source>
</evidence>
<dbReference type="Pfam" id="PF05199">
    <property type="entry name" value="GMC_oxred_C"/>
    <property type="match status" value="1"/>
</dbReference>
<keyword evidence="7" id="KW-0812">Transmembrane</keyword>